<dbReference type="AlphaFoldDB" id="A0A2M9R378"/>
<dbReference type="PANTHER" id="PTHR35089">
    <property type="entry name" value="CHAPERONE PROTEIN SKP"/>
    <property type="match status" value="1"/>
</dbReference>
<proteinExistence type="inferred from homology"/>
<organism evidence="5 6">
    <name type="scientific">Avrilella dinanensis</name>
    <dbReference type="NCBI Taxonomy" id="2008672"/>
    <lineage>
        <taxon>Bacteria</taxon>
        <taxon>Pseudomonadati</taxon>
        <taxon>Bacteroidota</taxon>
        <taxon>Flavobacteriia</taxon>
        <taxon>Flavobacteriales</taxon>
        <taxon>Flavobacteriaceae</taxon>
        <taxon>Avrilella</taxon>
    </lineage>
</organism>
<dbReference type="OrthoDB" id="1145062at2"/>
<comment type="caution">
    <text evidence="5">The sequence shown here is derived from an EMBL/GenBank/DDBJ whole genome shotgun (WGS) entry which is preliminary data.</text>
</comment>
<dbReference type="GO" id="GO:0051082">
    <property type="term" value="F:unfolded protein binding"/>
    <property type="evidence" value="ECO:0007669"/>
    <property type="project" value="InterPro"/>
</dbReference>
<dbReference type="InterPro" id="IPR005632">
    <property type="entry name" value="Chaperone_Skp"/>
</dbReference>
<dbReference type="GO" id="GO:0050821">
    <property type="term" value="P:protein stabilization"/>
    <property type="evidence" value="ECO:0007669"/>
    <property type="project" value="TreeGrafter"/>
</dbReference>
<accession>A0A2M9R378</accession>
<evidence type="ECO:0000256" key="2">
    <source>
        <dbReference type="ARBA" id="ARBA00022729"/>
    </source>
</evidence>
<dbReference type="GO" id="GO:0005829">
    <property type="term" value="C:cytosol"/>
    <property type="evidence" value="ECO:0007669"/>
    <property type="project" value="TreeGrafter"/>
</dbReference>
<evidence type="ECO:0000256" key="4">
    <source>
        <dbReference type="SAM" id="MobiDB-lite"/>
    </source>
</evidence>
<evidence type="ECO:0000256" key="1">
    <source>
        <dbReference type="ARBA" id="ARBA00009091"/>
    </source>
</evidence>
<dbReference type="EMBL" id="NIPO01000001">
    <property type="protein sequence ID" value="PJR03308.1"/>
    <property type="molecule type" value="Genomic_DNA"/>
</dbReference>
<dbReference type="RefSeq" id="WP_100676877.1">
    <property type="nucleotide sequence ID" value="NZ_NIPO01000001.1"/>
</dbReference>
<reference evidence="5 6" key="1">
    <citation type="submission" date="2017-06" db="EMBL/GenBank/DDBJ databases">
        <title>Description of Avrilella dinanensis gen. nov. sp. nov.</title>
        <authorList>
            <person name="Leyer C."/>
            <person name="Sassi M."/>
            <person name="Minet J."/>
            <person name="Kayal S."/>
            <person name="Cattoir V."/>
        </authorList>
    </citation>
    <scope>NUCLEOTIDE SEQUENCE [LARGE SCALE GENOMIC DNA]</scope>
    <source>
        <strain evidence="5 6">UR159</strain>
    </source>
</reference>
<keyword evidence="2" id="KW-0732">Signal</keyword>
<evidence type="ECO:0000313" key="6">
    <source>
        <dbReference type="Proteomes" id="UP000231960"/>
    </source>
</evidence>
<dbReference type="SMART" id="SM00935">
    <property type="entry name" value="OmpH"/>
    <property type="match status" value="1"/>
</dbReference>
<protein>
    <recommendedName>
        <fullName evidence="7">Outer membrane chaperone Skp</fullName>
    </recommendedName>
</protein>
<name>A0A2M9R378_9FLAO</name>
<comment type="similarity">
    <text evidence="1">Belongs to the Skp family.</text>
</comment>
<dbReference type="Proteomes" id="UP000231960">
    <property type="component" value="Unassembled WGS sequence"/>
</dbReference>
<evidence type="ECO:0008006" key="7">
    <source>
        <dbReference type="Google" id="ProtNLM"/>
    </source>
</evidence>
<feature type="coiled-coil region" evidence="3">
    <location>
        <begin position="69"/>
        <end position="96"/>
    </location>
</feature>
<sequence>MKLRQFFIVAALGVAFVSCDNNNTNSENPQQEKKADAKTAYIDTERLMKEYEESKDFETKYQAMSERMQNELESDMKKFQRDVEDLQRNAQSKGMQWAQQREAELTRRQQTLLQKEQNYMKKFQEEGAVERDSLVTKMKDFIKTYGAEKGYDYIYGTGDAATVLFAKDEYDITDEIIKLMNEAYGKKAEVPAEEAKSEEKTEETKK</sequence>
<evidence type="ECO:0000256" key="3">
    <source>
        <dbReference type="SAM" id="Coils"/>
    </source>
</evidence>
<dbReference type="PANTHER" id="PTHR35089:SF1">
    <property type="entry name" value="CHAPERONE PROTEIN SKP"/>
    <property type="match status" value="1"/>
</dbReference>
<dbReference type="SUPFAM" id="SSF111384">
    <property type="entry name" value="OmpH-like"/>
    <property type="match status" value="1"/>
</dbReference>
<gene>
    <name evidence="5" type="ORF">CDL10_01430</name>
</gene>
<evidence type="ECO:0000313" key="5">
    <source>
        <dbReference type="EMBL" id="PJR03308.1"/>
    </source>
</evidence>
<keyword evidence="3" id="KW-0175">Coiled coil</keyword>
<dbReference type="Pfam" id="PF03938">
    <property type="entry name" value="OmpH"/>
    <property type="match status" value="1"/>
</dbReference>
<feature type="region of interest" description="Disordered" evidence="4">
    <location>
        <begin position="187"/>
        <end position="206"/>
    </location>
</feature>
<dbReference type="PROSITE" id="PS51257">
    <property type="entry name" value="PROKAR_LIPOPROTEIN"/>
    <property type="match status" value="1"/>
</dbReference>
<dbReference type="InterPro" id="IPR024930">
    <property type="entry name" value="Skp_dom_sf"/>
</dbReference>
<keyword evidence="6" id="KW-1185">Reference proteome</keyword>
<dbReference type="Gene3D" id="3.30.910.20">
    <property type="entry name" value="Skp domain"/>
    <property type="match status" value="1"/>
</dbReference>